<comment type="caution">
    <text evidence="1">The sequence shown here is derived from an EMBL/GenBank/DDBJ whole genome shotgun (WGS) entry which is preliminary data.</text>
</comment>
<dbReference type="AlphaFoldDB" id="E7GRJ6"/>
<reference evidence="1 2" key="1">
    <citation type="submission" date="2010-12" db="EMBL/GenBank/DDBJ databases">
        <title>The Genome Sequence of Clostridium symbiosum strain WAL-14163.</title>
        <authorList>
            <person name="Earl A."/>
            <person name="Ward D."/>
            <person name="Feldgarden M."/>
            <person name="Gevers D."/>
            <person name="Finegold S.M."/>
            <person name="Summanen P.H."/>
            <person name="Molitoris D.R."/>
            <person name="Vaisanen M.L."/>
            <person name="Daigneault M."/>
            <person name="Young S.K."/>
            <person name="Zeng Q."/>
            <person name="Gargeya S."/>
            <person name="Fitzgerald M."/>
            <person name="Haas B."/>
            <person name="Abouelleil A."/>
            <person name="Alvarado L."/>
            <person name="Arachchi H.M."/>
            <person name="Berlin A."/>
            <person name="Brown A."/>
            <person name="Chapman S.B."/>
            <person name="Chen Z."/>
            <person name="Dunbar C."/>
            <person name="Freedman E."/>
            <person name="Gearin G."/>
            <person name="Gellesch M."/>
            <person name="Goldberg J."/>
            <person name="Griggs A."/>
            <person name="Gujja S."/>
            <person name="Heilman E."/>
            <person name="Heiman D."/>
            <person name="Howarth C."/>
            <person name="Larson L."/>
            <person name="Lui A."/>
            <person name="MacDonald P.J.P."/>
            <person name="Mehta T."/>
            <person name="Montmayeur A."/>
            <person name="Murphy C."/>
            <person name="Neiman D."/>
            <person name="Pearson M."/>
            <person name="Priest M."/>
            <person name="Roberts A."/>
            <person name="Saif S."/>
            <person name="Shea T."/>
            <person name="Shenoy N."/>
            <person name="Sisk P."/>
            <person name="Stolte C."/>
            <person name="Sykes S."/>
            <person name="White J."/>
            <person name="Yandava C."/>
            <person name="Nusbaum C."/>
            <person name="Birren B."/>
        </authorList>
    </citation>
    <scope>NUCLEOTIDE SEQUENCE [LARGE SCALE GENOMIC DNA]</scope>
    <source>
        <strain evidence="1 2">WAL-14163</strain>
    </source>
</reference>
<proteinExistence type="predicted"/>
<organism evidence="1 2">
    <name type="scientific">Clostridium symbiosum (strain WAL-14163)</name>
    <dbReference type="NCBI Taxonomy" id="742740"/>
    <lineage>
        <taxon>Bacteria</taxon>
        <taxon>Bacillati</taxon>
        <taxon>Bacillota</taxon>
        <taxon>Clostridia</taxon>
        <taxon>Lachnospirales</taxon>
        <taxon>Lachnospiraceae</taxon>
        <taxon>Otoolea</taxon>
    </lineage>
</organism>
<dbReference type="EMBL" id="ADLQ01000078">
    <property type="protein sequence ID" value="EGA92652.1"/>
    <property type="molecule type" value="Genomic_DNA"/>
</dbReference>
<keyword evidence="2" id="KW-1185">Reference proteome</keyword>
<gene>
    <name evidence="1" type="ORF">HMPREF9474_03541</name>
</gene>
<evidence type="ECO:0000313" key="1">
    <source>
        <dbReference type="EMBL" id="EGA92652.1"/>
    </source>
</evidence>
<dbReference type="RefSeq" id="WP_003503098.1">
    <property type="nucleotide sequence ID" value="NZ_GL834315.1"/>
</dbReference>
<evidence type="ECO:0000313" key="2">
    <source>
        <dbReference type="Proteomes" id="UP000002970"/>
    </source>
</evidence>
<accession>E7GRJ6</accession>
<protein>
    <submittedName>
        <fullName evidence="1">Uncharacterized protein</fullName>
    </submittedName>
</protein>
<sequence>MRFYEYETWKLKEGVNIEEYDQMLRDWFQFLHAHKEELFQEWISAKYYKEPANKKSSLN</sequence>
<dbReference type="HOGENOM" id="CLU_2952399_0_0_9"/>
<name>E7GRJ6_CLOS6</name>
<dbReference type="Proteomes" id="UP000002970">
    <property type="component" value="Unassembled WGS sequence"/>
</dbReference>